<dbReference type="OrthoDB" id="9801219at2"/>
<dbReference type="RefSeq" id="WP_127200651.1">
    <property type="nucleotide sequence ID" value="NZ_RZNX01000011.1"/>
</dbReference>
<dbReference type="GO" id="GO:0008662">
    <property type="term" value="F:1-phosphofructokinase activity"/>
    <property type="evidence" value="ECO:0007669"/>
    <property type="project" value="InterPro"/>
</dbReference>
<dbReference type="GO" id="GO:0044281">
    <property type="term" value="P:small molecule metabolic process"/>
    <property type="evidence" value="ECO:0007669"/>
    <property type="project" value="UniProtKB-ARBA"/>
</dbReference>
<dbReference type="GO" id="GO:2001059">
    <property type="term" value="P:D-tagatose 6-phosphate catabolic process"/>
    <property type="evidence" value="ECO:0007669"/>
    <property type="project" value="UniProtKB-UniPathway"/>
</dbReference>
<evidence type="ECO:0000256" key="6">
    <source>
        <dbReference type="PIRNR" id="PIRNR000535"/>
    </source>
</evidence>
<dbReference type="SUPFAM" id="SSF53613">
    <property type="entry name" value="Ribokinase-like"/>
    <property type="match status" value="1"/>
</dbReference>
<dbReference type="EC" id="2.7.1.144" evidence="6"/>
<dbReference type="PANTHER" id="PTHR46566">
    <property type="entry name" value="1-PHOSPHOFRUCTOKINASE-RELATED"/>
    <property type="match status" value="1"/>
</dbReference>
<protein>
    <recommendedName>
        <fullName evidence="6">Tagatose-6-phosphate kinase</fullName>
        <ecNumber evidence="6">2.7.1.144</ecNumber>
    </recommendedName>
</protein>
<dbReference type="InterPro" id="IPR011611">
    <property type="entry name" value="PfkB_dom"/>
</dbReference>
<evidence type="ECO:0000313" key="9">
    <source>
        <dbReference type="Proteomes" id="UP000272464"/>
    </source>
</evidence>
<dbReference type="InterPro" id="IPR022463">
    <property type="entry name" value="1-PFruKinase"/>
</dbReference>
<keyword evidence="2 6" id="KW-0808">Transferase</keyword>
<dbReference type="AlphaFoldDB" id="A0A3S1JLA5"/>
<proteinExistence type="inferred from homology"/>
<feature type="domain" description="Carbohydrate kinase PfkB" evidence="7">
    <location>
        <begin position="10"/>
        <end position="296"/>
    </location>
</feature>
<keyword evidence="9" id="KW-1185">Reference proteome</keyword>
<comment type="catalytic activity">
    <reaction evidence="6">
        <text>D-tagatofuranose 6-phosphate + ATP = D-tagatofuranose 1,6-bisphosphate + ADP + H(+)</text>
        <dbReference type="Rhea" id="RHEA:12420"/>
        <dbReference type="ChEBI" id="CHEBI:15378"/>
        <dbReference type="ChEBI" id="CHEBI:30616"/>
        <dbReference type="ChEBI" id="CHEBI:58694"/>
        <dbReference type="ChEBI" id="CHEBI:58695"/>
        <dbReference type="ChEBI" id="CHEBI:456216"/>
        <dbReference type="EC" id="2.7.1.144"/>
    </reaction>
</comment>
<dbReference type="GO" id="GO:0016052">
    <property type="term" value="P:carbohydrate catabolic process"/>
    <property type="evidence" value="ECO:0007669"/>
    <property type="project" value="UniProtKB-ARBA"/>
</dbReference>
<reference evidence="8 9" key="1">
    <citation type="submission" date="2018-12" db="EMBL/GenBank/DDBJ databases">
        <authorList>
            <person name="Sun L."/>
            <person name="Chen Z."/>
        </authorList>
    </citation>
    <scope>NUCLEOTIDE SEQUENCE [LARGE SCALE GENOMIC DNA]</scope>
    <source>
        <strain evidence="8 9">3-5-3</strain>
    </source>
</reference>
<evidence type="ECO:0000313" key="8">
    <source>
        <dbReference type="EMBL" id="RUT28107.1"/>
    </source>
</evidence>
<dbReference type="InterPro" id="IPR029056">
    <property type="entry name" value="Ribokinase-like"/>
</dbReference>
<keyword evidence="3 6" id="KW-0547">Nucleotide-binding</keyword>
<sequence length="317" mass="33750">MKSSVITVTLNPALDKTVTLEELQVGGLNRVQEIRIDPGGKGINVAKVLRNFQVTVTAAGFVGGYSGRQLLGDLDKLGVQQAFIQVEGDTRTNLKIVDSSTSITTEINERGSCIKEMDVQVFMKQMESILEGAKVLVLGGSIPPGISVDIYRTLTDMASRKNVKTILDADGEALALGLKGKPYAIKPNIHELEQLMDKKLESTEDVVQASRDLLQEGIQLVIVSMGADGAIFVSADEVLKASPFPIEPKSTVGAGDSMVASISSSILAGHNLEELARWATAAGSITASKEGTEVCSRDEVAQSLNQVGIESIDFISF</sequence>
<evidence type="ECO:0000256" key="1">
    <source>
        <dbReference type="ARBA" id="ARBA00005380"/>
    </source>
</evidence>
<evidence type="ECO:0000256" key="5">
    <source>
        <dbReference type="ARBA" id="ARBA00022840"/>
    </source>
</evidence>
<evidence type="ECO:0000256" key="3">
    <source>
        <dbReference type="ARBA" id="ARBA00022741"/>
    </source>
</evidence>
<dbReference type="FunFam" id="3.40.1190.20:FF:000001">
    <property type="entry name" value="Phosphofructokinase"/>
    <property type="match status" value="1"/>
</dbReference>
<comment type="similarity">
    <text evidence="6">Belongs to the carbohydrate kinase PfkB family. LacC subfamily.</text>
</comment>
<dbReference type="NCBIfam" id="TIGR03828">
    <property type="entry name" value="pfkB"/>
    <property type="match status" value="1"/>
</dbReference>
<gene>
    <name evidence="8" type="primary">pfkB</name>
    <name evidence="8" type="ORF">EJP77_18000</name>
</gene>
<dbReference type="GO" id="GO:0005988">
    <property type="term" value="P:lactose metabolic process"/>
    <property type="evidence" value="ECO:0007669"/>
    <property type="project" value="UniProtKB-KW"/>
</dbReference>
<evidence type="ECO:0000256" key="2">
    <source>
        <dbReference type="ARBA" id="ARBA00022679"/>
    </source>
</evidence>
<comment type="pathway">
    <text evidence="6">Carbohydrate metabolism; D-tagatose 6-phosphate degradation; D-glyceraldehyde 3-phosphate and glycerone phosphate from D-tagatose 6-phosphate: step 1/2.</text>
</comment>
<name>A0A3S1JLA5_9BACL</name>
<organism evidence="8 9">
    <name type="scientific">Paenibacillus zeisoli</name>
    <dbReference type="NCBI Taxonomy" id="2496267"/>
    <lineage>
        <taxon>Bacteria</taxon>
        <taxon>Bacillati</taxon>
        <taxon>Bacillota</taxon>
        <taxon>Bacilli</taxon>
        <taxon>Bacillales</taxon>
        <taxon>Paenibacillaceae</taxon>
        <taxon>Paenibacillus</taxon>
    </lineage>
</organism>
<dbReference type="GO" id="GO:0005829">
    <property type="term" value="C:cytosol"/>
    <property type="evidence" value="ECO:0007669"/>
    <property type="project" value="TreeGrafter"/>
</dbReference>
<keyword evidence="4 8" id="KW-0418">Kinase</keyword>
<dbReference type="PIRSF" id="PIRSF000535">
    <property type="entry name" value="1PFK/6PFK/LacC"/>
    <property type="match status" value="1"/>
</dbReference>
<dbReference type="UniPathway" id="UPA00704">
    <property type="reaction ID" value="UER00715"/>
</dbReference>
<comment type="caution">
    <text evidence="8">The sequence shown here is derived from an EMBL/GenBank/DDBJ whole genome shotgun (WGS) entry which is preliminary data.</text>
</comment>
<keyword evidence="6" id="KW-0423">Lactose metabolism</keyword>
<accession>A0A3S1JLA5</accession>
<dbReference type="EMBL" id="RZNX01000011">
    <property type="protein sequence ID" value="RUT28107.1"/>
    <property type="molecule type" value="Genomic_DNA"/>
</dbReference>
<comment type="similarity">
    <text evidence="1">Belongs to the carbohydrate kinase pfkB family.</text>
</comment>
<evidence type="ECO:0000256" key="4">
    <source>
        <dbReference type="ARBA" id="ARBA00022777"/>
    </source>
</evidence>
<dbReference type="GO" id="GO:0005524">
    <property type="term" value="F:ATP binding"/>
    <property type="evidence" value="ECO:0007669"/>
    <property type="project" value="UniProtKB-KW"/>
</dbReference>
<dbReference type="Gene3D" id="3.40.1190.20">
    <property type="match status" value="1"/>
</dbReference>
<dbReference type="Proteomes" id="UP000272464">
    <property type="component" value="Unassembled WGS sequence"/>
</dbReference>
<dbReference type="Pfam" id="PF00294">
    <property type="entry name" value="PfkB"/>
    <property type="match status" value="1"/>
</dbReference>
<dbReference type="CDD" id="cd01164">
    <property type="entry name" value="FruK_PfkB_like"/>
    <property type="match status" value="1"/>
</dbReference>
<dbReference type="NCBIfam" id="TIGR03168">
    <property type="entry name" value="1-PFK"/>
    <property type="match status" value="1"/>
</dbReference>
<evidence type="ECO:0000259" key="7">
    <source>
        <dbReference type="Pfam" id="PF00294"/>
    </source>
</evidence>
<dbReference type="GO" id="GO:0009024">
    <property type="term" value="F:tagatose-6-phosphate kinase activity"/>
    <property type="evidence" value="ECO:0007669"/>
    <property type="project" value="UniProtKB-EC"/>
</dbReference>
<keyword evidence="5 6" id="KW-0067">ATP-binding</keyword>
<dbReference type="InterPro" id="IPR017583">
    <property type="entry name" value="Tagatose/fructose_Pkinase"/>
</dbReference>
<dbReference type="PANTHER" id="PTHR46566:SF2">
    <property type="entry name" value="ATP-DEPENDENT 6-PHOSPHOFRUCTOKINASE ISOZYME 2"/>
    <property type="match status" value="1"/>
</dbReference>